<dbReference type="Proteomes" id="UP001228049">
    <property type="component" value="Unassembled WGS sequence"/>
</dbReference>
<name>A0AAD9B915_DISEL</name>
<dbReference type="InterPro" id="IPR036366">
    <property type="entry name" value="PGBDSf"/>
</dbReference>
<keyword evidence="1 4" id="KW-0482">Metalloprotease</keyword>
<evidence type="ECO:0000259" key="3">
    <source>
        <dbReference type="Pfam" id="PF01471"/>
    </source>
</evidence>
<evidence type="ECO:0000256" key="2">
    <source>
        <dbReference type="SAM" id="SignalP"/>
    </source>
</evidence>
<feature type="domain" description="Peptidoglycan binding-like" evidence="3">
    <location>
        <begin position="44"/>
        <end position="93"/>
    </location>
</feature>
<dbReference type="SUPFAM" id="SSF47090">
    <property type="entry name" value="PGBD-like"/>
    <property type="match status" value="1"/>
</dbReference>
<protein>
    <submittedName>
        <fullName evidence="4">Matrix metalloproteinase-16</fullName>
    </submittedName>
</protein>
<comment type="caution">
    <text evidence="4">The sequence shown here is derived from an EMBL/GenBank/DDBJ whole genome shotgun (WGS) entry which is preliminary data.</text>
</comment>
<evidence type="ECO:0000313" key="5">
    <source>
        <dbReference type="Proteomes" id="UP001228049"/>
    </source>
</evidence>
<dbReference type="EMBL" id="JASDAP010000026">
    <property type="protein sequence ID" value="KAK1879390.1"/>
    <property type="molecule type" value="Genomic_DNA"/>
</dbReference>
<organism evidence="4 5">
    <name type="scientific">Dissostichus eleginoides</name>
    <name type="common">Patagonian toothfish</name>
    <name type="synonym">Dissostichus amissus</name>
    <dbReference type="NCBI Taxonomy" id="100907"/>
    <lineage>
        <taxon>Eukaryota</taxon>
        <taxon>Metazoa</taxon>
        <taxon>Chordata</taxon>
        <taxon>Craniata</taxon>
        <taxon>Vertebrata</taxon>
        <taxon>Euteleostomi</taxon>
        <taxon>Actinopterygii</taxon>
        <taxon>Neopterygii</taxon>
        <taxon>Teleostei</taxon>
        <taxon>Neoteleostei</taxon>
        <taxon>Acanthomorphata</taxon>
        <taxon>Eupercaria</taxon>
        <taxon>Perciformes</taxon>
        <taxon>Notothenioidei</taxon>
        <taxon>Nototheniidae</taxon>
        <taxon>Dissostichus</taxon>
    </lineage>
</organism>
<keyword evidence="2" id="KW-0732">Signal</keyword>
<keyword evidence="1 4" id="KW-0378">Hydrolase</keyword>
<dbReference type="InterPro" id="IPR002477">
    <property type="entry name" value="Peptidoglycan-bd-like"/>
</dbReference>
<dbReference type="AlphaFoldDB" id="A0AAD9B915"/>
<proteinExistence type="predicted"/>
<evidence type="ECO:0000313" key="4">
    <source>
        <dbReference type="EMBL" id="KAK1879390.1"/>
    </source>
</evidence>
<accession>A0AAD9B915</accession>
<evidence type="ECO:0000256" key="1">
    <source>
        <dbReference type="ARBA" id="ARBA00023049"/>
    </source>
</evidence>
<keyword evidence="1 4" id="KW-0645">Protease</keyword>
<dbReference type="InterPro" id="IPR036365">
    <property type="entry name" value="PGBD-like_sf"/>
</dbReference>
<gene>
    <name evidence="4" type="ORF">KUDE01_027513</name>
</gene>
<dbReference type="Pfam" id="PF01471">
    <property type="entry name" value="PG_binding_1"/>
    <property type="match status" value="1"/>
</dbReference>
<sequence length="94" mass="10571">MTLVSSSKRKPSDCFYAAAFCLHFLLWISCAVSGEEDHHQFSVEGWLQRYGYLPRTEPGMSVQRSAQTLHSAIAAMQRVYGLNVTGTLDEKTKE</sequence>
<dbReference type="Gene3D" id="1.10.101.10">
    <property type="entry name" value="PGBD-like superfamily/PGBD"/>
    <property type="match status" value="1"/>
</dbReference>
<reference evidence="4" key="1">
    <citation type="submission" date="2023-04" db="EMBL/GenBank/DDBJ databases">
        <title>Chromosome-level genome of Chaenocephalus aceratus.</title>
        <authorList>
            <person name="Park H."/>
        </authorList>
    </citation>
    <scope>NUCLEOTIDE SEQUENCE</scope>
    <source>
        <strain evidence="4">DE</strain>
        <tissue evidence="4">Muscle</tissue>
    </source>
</reference>
<feature type="chain" id="PRO_5041950532" evidence="2">
    <location>
        <begin position="35"/>
        <end position="94"/>
    </location>
</feature>
<dbReference type="GO" id="GO:0008237">
    <property type="term" value="F:metallopeptidase activity"/>
    <property type="evidence" value="ECO:0007669"/>
    <property type="project" value="UniProtKB-KW"/>
</dbReference>
<keyword evidence="5" id="KW-1185">Reference proteome</keyword>
<feature type="signal peptide" evidence="2">
    <location>
        <begin position="1"/>
        <end position="34"/>
    </location>
</feature>